<dbReference type="Proteomes" id="UP000054226">
    <property type="component" value="Unassembled WGS sequence"/>
</dbReference>
<dbReference type="OrthoDB" id="275232at2"/>
<evidence type="ECO:0000313" key="2">
    <source>
        <dbReference type="Proteomes" id="UP000054226"/>
    </source>
</evidence>
<keyword evidence="2" id="KW-1185">Reference proteome</keyword>
<accession>M2YUQ3</accession>
<dbReference type="PATRIC" id="fig|1284240.4.peg.42"/>
<dbReference type="EMBL" id="AOHO01000012">
    <property type="protein sequence ID" value="EME65675.1"/>
    <property type="molecule type" value="Genomic_DNA"/>
</dbReference>
<proteinExistence type="predicted"/>
<dbReference type="AlphaFoldDB" id="M2YUQ3"/>
<gene>
    <name evidence="1" type="ORF">H074_00227</name>
</gene>
<protein>
    <submittedName>
        <fullName evidence="1">Uncharacterized protein</fullName>
    </submittedName>
</protein>
<sequence>MTHPFTSELHDILLRSAGWLSDDALTIARGMLAEDRCEEVARLLGFAGRRTTLPLTEDDLDLLGELLEAEGGDPSSLAEIELAPEDASPPWRFSTAWAEPDDDEQDEDASNAMLISALAEQDLLATATDEPGLRGIWSAVRSPVDGAPYPPPRVVYVVEIDDEHEESAEPAELAGQFQESLLAAGERDPQVEVVPLGSSNLRYQRAAQQNGRLLWAADPDPEIKVVRIFDKVDPVEGPSFAPDRTKIDDEDERERICEYLESATLLLVTSAMLDDVVEPERGKAVPTNFYTDGSWVWTDSVTYYLREHHLAPDPELLAHIDDIDGPPPFPDTVALGRVMEVLTPSADNEPVWTSS</sequence>
<dbReference type="RefSeq" id="WP_007027996.1">
    <property type="nucleotide sequence ID" value="NZ_AOHO01000012.1"/>
</dbReference>
<comment type="caution">
    <text evidence="1">The sequence shown here is derived from an EMBL/GenBank/DDBJ whole genome shotgun (WGS) entry which is preliminary data.</text>
</comment>
<name>M2YUQ3_9PSEU</name>
<evidence type="ECO:0000313" key="1">
    <source>
        <dbReference type="EMBL" id="EME65675.1"/>
    </source>
</evidence>
<organism evidence="1 2">
    <name type="scientific">Amycolatopsis decaplanina DSM 44594</name>
    <dbReference type="NCBI Taxonomy" id="1284240"/>
    <lineage>
        <taxon>Bacteria</taxon>
        <taxon>Bacillati</taxon>
        <taxon>Actinomycetota</taxon>
        <taxon>Actinomycetes</taxon>
        <taxon>Pseudonocardiales</taxon>
        <taxon>Pseudonocardiaceae</taxon>
        <taxon>Amycolatopsis</taxon>
    </lineage>
</organism>
<reference evidence="1 2" key="1">
    <citation type="journal article" date="2013" name="Genome Announc.">
        <title>Draft Genome Sequence of Amycolatopsis decaplanina Strain DSM 44594T.</title>
        <authorList>
            <person name="Kaur N."/>
            <person name="Kumar S."/>
            <person name="Bala M."/>
            <person name="Raghava G.P."/>
            <person name="Mayilraj S."/>
        </authorList>
    </citation>
    <scope>NUCLEOTIDE SEQUENCE [LARGE SCALE GENOMIC DNA]</scope>
    <source>
        <strain evidence="1 2">DSM 44594</strain>
    </source>
</reference>